<dbReference type="GO" id="GO:0070007">
    <property type="term" value="F:glutamic-type endopeptidase activity"/>
    <property type="evidence" value="ECO:0007669"/>
    <property type="project" value="InterPro"/>
</dbReference>
<dbReference type="SUPFAM" id="SSF49899">
    <property type="entry name" value="Concanavalin A-like lectins/glucanases"/>
    <property type="match status" value="1"/>
</dbReference>
<dbReference type="EMBL" id="JH930470">
    <property type="protein sequence ID" value="EKM58436.1"/>
    <property type="molecule type" value="Genomic_DNA"/>
</dbReference>
<dbReference type="PANTHER" id="PTHR37536:SF1">
    <property type="entry name" value="ASPERGILLOPEPSIN, PUTAITVE (AFU_ORTHOLOGUE AFUA_7G01200)"/>
    <property type="match status" value="1"/>
</dbReference>
<dbReference type="AlphaFoldDB" id="K5V6T7"/>
<dbReference type="HOGENOM" id="CLU_066466_4_0_1"/>
<dbReference type="OrthoDB" id="3254669at2759"/>
<dbReference type="KEGG" id="pco:PHACADRAFT_193554"/>
<name>K5V6T7_PHACS</name>
<organism evidence="1 2">
    <name type="scientific">Phanerochaete carnosa (strain HHB-10118-sp)</name>
    <name type="common">White-rot fungus</name>
    <name type="synonym">Peniophora carnosa</name>
    <dbReference type="NCBI Taxonomy" id="650164"/>
    <lineage>
        <taxon>Eukaryota</taxon>
        <taxon>Fungi</taxon>
        <taxon>Dikarya</taxon>
        <taxon>Basidiomycota</taxon>
        <taxon>Agaricomycotina</taxon>
        <taxon>Agaricomycetes</taxon>
        <taxon>Polyporales</taxon>
        <taxon>Phanerochaetaceae</taxon>
        <taxon>Phanerochaete</taxon>
    </lineage>
</organism>
<dbReference type="GeneID" id="18910914"/>
<dbReference type="PRINTS" id="PR00977">
    <property type="entry name" value="SCYTLDPTASE"/>
</dbReference>
<dbReference type="PANTHER" id="PTHR37536">
    <property type="entry name" value="PUTATIVE (AFU_ORTHOLOGUE AFUA_3G02970)-RELATED"/>
    <property type="match status" value="1"/>
</dbReference>
<evidence type="ECO:0000313" key="2">
    <source>
        <dbReference type="Proteomes" id="UP000008370"/>
    </source>
</evidence>
<reference evidence="1 2" key="1">
    <citation type="journal article" date="2012" name="BMC Genomics">
        <title>Comparative genomics of the white-rot fungi, Phanerochaete carnosa and P. chrysosporium, to elucidate the genetic basis of the distinct wood types they colonize.</title>
        <authorList>
            <person name="Suzuki H."/>
            <person name="MacDonald J."/>
            <person name="Syed K."/>
            <person name="Salamov A."/>
            <person name="Hori C."/>
            <person name="Aerts A."/>
            <person name="Henrissat B."/>
            <person name="Wiebenga A."/>
            <person name="vanKuyk P.A."/>
            <person name="Barry K."/>
            <person name="Lindquist E."/>
            <person name="LaButti K."/>
            <person name="Lapidus A."/>
            <person name="Lucas S."/>
            <person name="Coutinho P."/>
            <person name="Gong Y."/>
            <person name="Samejima M."/>
            <person name="Mahadevan R."/>
            <person name="Abou-Zaid M."/>
            <person name="de Vries R.P."/>
            <person name="Igarashi K."/>
            <person name="Yadav J.S."/>
            <person name="Grigoriev I.V."/>
            <person name="Master E.R."/>
        </authorList>
    </citation>
    <scope>NUCLEOTIDE SEQUENCE [LARGE SCALE GENOMIC DNA]</scope>
    <source>
        <strain evidence="1 2">HHB-10118-sp</strain>
    </source>
</reference>
<dbReference type="RefSeq" id="XP_007393748.1">
    <property type="nucleotide sequence ID" value="XM_007393686.1"/>
</dbReference>
<proteinExistence type="predicted"/>
<dbReference type="Pfam" id="PF01828">
    <property type="entry name" value="Peptidase_A4"/>
    <property type="match status" value="1"/>
</dbReference>
<dbReference type="InterPro" id="IPR000250">
    <property type="entry name" value="Peptidase_G1"/>
</dbReference>
<dbReference type="InParanoid" id="K5V6T7"/>
<dbReference type="Proteomes" id="UP000008370">
    <property type="component" value="Unassembled WGS sequence"/>
</dbReference>
<dbReference type="GO" id="GO:0006508">
    <property type="term" value="P:proteolysis"/>
    <property type="evidence" value="ECO:0007669"/>
    <property type="project" value="InterPro"/>
</dbReference>
<gene>
    <name evidence="1" type="ORF">PHACADRAFT_193554</name>
</gene>
<sequence>MVGYDWYTCQTSGFLGGITTTLQSGLETASAYYQTFPGDVVPIQGFSVSVGDNITISTTGTNTTSSTVVFINQSTNQTVSQAVNSGPLCDLLVGDSDQPSPFADFGTVNLTGASAETPSGPVGLSGATTLEIQQNDTVLASVLVSNSSLNIAYLQCCRKDVHFVGLVKWEGDGV</sequence>
<dbReference type="CDD" id="cd13426">
    <property type="entry name" value="Peptidase_G1"/>
    <property type="match status" value="1"/>
</dbReference>
<accession>K5V6T7</accession>
<dbReference type="InterPro" id="IPR038656">
    <property type="entry name" value="Peptidase_G1_sf"/>
</dbReference>
<dbReference type="InterPro" id="IPR013320">
    <property type="entry name" value="ConA-like_dom_sf"/>
</dbReference>
<keyword evidence="2" id="KW-1185">Reference proteome</keyword>
<dbReference type="Gene3D" id="2.60.120.700">
    <property type="entry name" value="Peptidase G1"/>
    <property type="match status" value="1"/>
</dbReference>
<evidence type="ECO:0000313" key="1">
    <source>
        <dbReference type="EMBL" id="EKM58436.1"/>
    </source>
</evidence>
<protein>
    <submittedName>
        <fullName evidence="1">Uncharacterized protein</fullName>
    </submittedName>
</protein>